<dbReference type="InterPro" id="IPR016084">
    <property type="entry name" value="Haem_Oase-like_multi-hlx"/>
</dbReference>
<accession>A0A0R2CSV6</accession>
<dbReference type="InterPro" id="IPR027574">
    <property type="entry name" value="Thiaminase_II"/>
</dbReference>
<dbReference type="EC" id="3.5.99.2" evidence="5 9"/>
<dbReference type="GO" id="GO:0009229">
    <property type="term" value="P:thiamine diphosphate biosynthetic process"/>
    <property type="evidence" value="ECO:0007669"/>
    <property type="project" value="UniProtKB-UniPathway"/>
</dbReference>
<dbReference type="CDD" id="cd19364">
    <property type="entry name" value="TenA_C_BsTenA-like"/>
    <property type="match status" value="1"/>
</dbReference>
<dbReference type="Pfam" id="PF03070">
    <property type="entry name" value="TENA_THI-4"/>
    <property type="match status" value="1"/>
</dbReference>
<dbReference type="InterPro" id="IPR050967">
    <property type="entry name" value="Thiamine_Salvage_TenA"/>
</dbReference>
<comment type="function">
    <text evidence="9">Catalyzes an amino-pyrimidine hydrolysis reaction at the C5' of the pyrimidine moiety of thiamine compounds, a reaction that is part of a thiamine salvage pathway.</text>
</comment>
<dbReference type="UniPathway" id="UPA00060"/>
<keyword evidence="12" id="KW-1185">Reference proteome</keyword>
<evidence type="ECO:0000256" key="2">
    <source>
        <dbReference type="ARBA" id="ARBA00004948"/>
    </source>
</evidence>
<dbReference type="GO" id="GO:0009228">
    <property type="term" value="P:thiamine biosynthetic process"/>
    <property type="evidence" value="ECO:0007669"/>
    <property type="project" value="UniProtKB-KW"/>
</dbReference>
<evidence type="ECO:0000256" key="5">
    <source>
        <dbReference type="ARBA" id="ARBA00012684"/>
    </source>
</evidence>
<dbReference type="PATRIC" id="fig|1423802.4.peg.1428"/>
<evidence type="ECO:0000259" key="10">
    <source>
        <dbReference type="Pfam" id="PF03070"/>
    </source>
</evidence>
<dbReference type="Proteomes" id="UP000051256">
    <property type="component" value="Unassembled WGS sequence"/>
</dbReference>
<dbReference type="PANTHER" id="PTHR43198">
    <property type="entry name" value="BIFUNCTIONAL TH2 PROTEIN"/>
    <property type="match status" value="1"/>
</dbReference>
<dbReference type="GO" id="GO:0005829">
    <property type="term" value="C:cytosol"/>
    <property type="evidence" value="ECO:0007669"/>
    <property type="project" value="TreeGrafter"/>
</dbReference>
<evidence type="ECO:0000313" key="12">
    <source>
        <dbReference type="Proteomes" id="UP000051256"/>
    </source>
</evidence>
<dbReference type="SUPFAM" id="SSF48613">
    <property type="entry name" value="Heme oxygenase-like"/>
    <property type="match status" value="1"/>
</dbReference>
<comment type="catalytic activity">
    <reaction evidence="1 9">
        <text>4-amino-5-aminomethyl-2-methylpyrimidine + H2O = 4-amino-5-hydroxymethyl-2-methylpyrimidine + NH4(+)</text>
        <dbReference type="Rhea" id="RHEA:31799"/>
        <dbReference type="ChEBI" id="CHEBI:15377"/>
        <dbReference type="ChEBI" id="CHEBI:16892"/>
        <dbReference type="ChEBI" id="CHEBI:28938"/>
        <dbReference type="ChEBI" id="CHEBI:63416"/>
        <dbReference type="EC" id="3.5.99.2"/>
    </reaction>
</comment>
<comment type="catalytic activity">
    <reaction evidence="8 9">
        <text>thiamine + H2O = 5-(2-hydroxyethyl)-4-methylthiazole + 4-amino-5-hydroxymethyl-2-methylpyrimidine + H(+)</text>
        <dbReference type="Rhea" id="RHEA:17509"/>
        <dbReference type="ChEBI" id="CHEBI:15377"/>
        <dbReference type="ChEBI" id="CHEBI:15378"/>
        <dbReference type="ChEBI" id="CHEBI:16892"/>
        <dbReference type="ChEBI" id="CHEBI:17957"/>
        <dbReference type="ChEBI" id="CHEBI:18385"/>
        <dbReference type="EC" id="3.5.99.2"/>
    </reaction>
</comment>
<evidence type="ECO:0000313" key="11">
    <source>
        <dbReference type="EMBL" id="KRM94453.1"/>
    </source>
</evidence>
<dbReference type="RefSeq" id="WP_056977673.1">
    <property type="nucleotide sequence ID" value="NZ_AYZR01000004.1"/>
</dbReference>
<comment type="subunit">
    <text evidence="4">Homotetramer.</text>
</comment>
<dbReference type="PANTHER" id="PTHR43198:SF2">
    <property type="entry name" value="SI:CH1073-67J19.1-RELATED"/>
    <property type="match status" value="1"/>
</dbReference>
<sequence>MTLTDNMRTAADELFTASFNHPFITELTTGNLPMDRFRFYLKQDAYYLKEFSRLHHLLALQLAEPADVKFLEAEANGLNNSEQDVRKEFFQQLQITADELTNTPMAPNTYNYVTHMEHELATNPAQGAAALLPCYWLYNQIGERLVQQSSPVKIYQQFIDTYASPEFTIATNTMIDIVDRLGEETTSVVQSAMITAFLRSSYFELNFWQTAYDEATWPF</sequence>
<evidence type="ECO:0000256" key="8">
    <source>
        <dbReference type="ARBA" id="ARBA00048337"/>
    </source>
</evidence>
<evidence type="ECO:0000256" key="6">
    <source>
        <dbReference type="ARBA" id="ARBA00013647"/>
    </source>
</evidence>
<dbReference type="NCBIfam" id="TIGR04306">
    <property type="entry name" value="salvage_TenA"/>
    <property type="match status" value="1"/>
</dbReference>
<dbReference type="STRING" id="1423802.FC56_GL001409"/>
<comment type="pathway">
    <text evidence="2 9">Cofactor biosynthesis; thiamine diphosphate biosynthesis.</text>
</comment>
<comment type="caution">
    <text evidence="11">The sequence shown here is derived from an EMBL/GenBank/DDBJ whole genome shotgun (WGS) entry which is preliminary data.</text>
</comment>
<evidence type="ECO:0000256" key="4">
    <source>
        <dbReference type="ARBA" id="ARBA00011881"/>
    </source>
</evidence>
<comment type="similarity">
    <text evidence="3 9">Belongs to the TenA family.</text>
</comment>
<name>A0A0R2CSV6_9LACO</name>
<evidence type="ECO:0000256" key="1">
    <source>
        <dbReference type="ARBA" id="ARBA00001881"/>
    </source>
</evidence>
<organism evidence="11 12">
    <name type="scientific">Lentilactobacillus senioris DSM 24302 = JCM 17472</name>
    <dbReference type="NCBI Taxonomy" id="1423802"/>
    <lineage>
        <taxon>Bacteria</taxon>
        <taxon>Bacillati</taxon>
        <taxon>Bacillota</taxon>
        <taxon>Bacilli</taxon>
        <taxon>Lactobacillales</taxon>
        <taxon>Lactobacillaceae</taxon>
        <taxon>Lentilactobacillus</taxon>
    </lineage>
</organism>
<reference evidence="11 12" key="1">
    <citation type="journal article" date="2015" name="Genome Announc.">
        <title>Expanding the biotechnology potential of lactobacilli through comparative genomics of 213 strains and associated genera.</title>
        <authorList>
            <person name="Sun Z."/>
            <person name="Harris H.M."/>
            <person name="McCann A."/>
            <person name="Guo C."/>
            <person name="Argimon S."/>
            <person name="Zhang W."/>
            <person name="Yang X."/>
            <person name="Jeffery I.B."/>
            <person name="Cooney J.C."/>
            <person name="Kagawa T.F."/>
            <person name="Liu W."/>
            <person name="Song Y."/>
            <person name="Salvetti E."/>
            <person name="Wrobel A."/>
            <person name="Rasinkangas P."/>
            <person name="Parkhill J."/>
            <person name="Rea M.C."/>
            <person name="O'Sullivan O."/>
            <person name="Ritari J."/>
            <person name="Douillard F.P."/>
            <person name="Paul Ross R."/>
            <person name="Yang R."/>
            <person name="Briner A.E."/>
            <person name="Felis G.E."/>
            <person name="de Vos W.M."/>
            <person name="Barrangou R."/>
            <person name="Klaenhammer T.R."/>
            <person name="Caufield P.W."/>
            <person name="Cui Y."/>
            <person name="Zhang H."/>
            <person name="O'Toole P.W."/>
        </authorList>
    </citation>
    <scope>NUCLEOTIDE SEQUENCE [LARGE SCALE GENOMIC DNA]</scope>
    <source>
        <strain evidence="11 12">DSM 24302</strain>
    </source>
</reference>
<gene>
    <name evidence="11" type="ORF">FC56_GL001409</name>
</gene>
<dbReference type="AlphaFoldDB" id="A0A0R2CSV6"/>
<evidence type="ECO:0000256" key="9">
    <source>
        <dbReference type="RuleBase" id="RU363093"/>
    </source>
</evidence>
<keyword evidence="9" id="KW-0378">Hydrolase</keyword>
<dbReference type="Gene3D" id="1.20.910.10">
    <property type="entry name" value="Heme oxygenase-like"/>
    <property type="match status" value="1"/>
</dbReference>
<feature type="domain" description="Thiaminase-2/PQQC" evidence="10">
    <location>
        <begin position="12"/>
        <end position="213"/>
    </location>
</feature>
<protein>
    <recommendedName>
        <fullName evidence="6 9">Aminopyrimidine aminohydrolase</fullName>
        <ecNumber evidence="5 9">3.5.99.2</ecNumber>
    </recommendedName>
</protein>
<keyword evidence="7 9" id="KW-0784">Thiamine biosynthesis</keyword>
<evidence type="ECO:0000256" key="7">
    <source>
        <dbReference type="ARBA" id="ARBA00022977"/>
    </source>
</evidence>
<dbReference type="InterPro" id="IPR004305">
    <property type="entry name" value="Thiaminase-2/PQQC"/>
</dbReference>
<dbReference type="GO" id="GO:0050334">
    <property type="term" value="F:thiaminase activity"/>
    <property type="evidence" value="ECO:0007669"/>
    <property type="project" value="UniProtKB-EC"/>
</dbReference>
<evidence type="ECO:0000256" key="3">
    <source>
        <dbReference type="ARBA" id="ARBA00010264"/>
    </source>
</evidence>
<proteinExistence type="inferred from homology"/>
<dbReference type="EMBL" id="AYZR01000004">
    <property type="protein sequence ID" value="KRM94453.1"/>
    <property type="molecule type" value="Genomic_DNA"/>
</dbReference>